<dbReference type="Gene3D" id="1.20.58.570">
    <property type="match status" value="1"/>
</dbReference>
<dbReference type="Pfam" id="PF01115">
    <property type="entry name" value="F_actin_cap_B"/>
    <property type="match status" value="1"/>
</dbReference>
<dbReference type="EMBL" id="GGYP01000105">
    <property type="protein sequence ID" value="MDE44876.1"/>
    <property type="molecule type" value="Transcribed_RNA"/>
</dbReference>
<gene>
    <name evidence="8" type="primary">Capzb</name>
    <name evidence="8" type="ORF">g.16203</name>
</gene>
<comment type="similarity">
    <text evidence="2 7">Belongs to the F-actin-capping protein beta subunit family.</text>
</comment>
<dbReference type="SUPFAM" id="SSF90096">
    <property type="entry name" value="Subunits of heterodimeric actin filament capping protein Capz"/>
    <property type="match status" value="1"/>
</dbReference>
<dbReference type="GO" id="GO:0010591">
    <property type="term" value="P:regulation of lamellipodium assembly"/>
    <property type="evidence" value="ECO:0007669"/>
    <property type="project" value="TreeGrafter"/>
</dbReference>
<dbReference type="GO" id="GO:0000902">
    <property type="term" value="P:cell morphogenesis"/>
    <property type="evidence" value="ECO:0007669"/>
    <property type="project" value="TreeGrafter"/>
</dbReference>
<keyword evidence="6 7" id="KW-0206">Cytoskeleton</keyword>
<dbReference type="FunFam" id="3.90.1150.210:FF:000001">
    <property type="entry name" value="F-actin-capping protein subunit beta"/>
    <property type="match status" value="1"/>
</dbReference>
<dbReference type="FunFam" id="1.20.58.570:FF:000001">
    <property type="entry name" value="F-actin-capping protein subunit beta"/>
    <property type="match status" value="1"/>
</dbReference>
<organism evidence="8">
    <name type="scientific">Aceria tosichella</name>
    <name type="common">wheat curl mite</name>
    <dbReference type="NCBI Taxonomy" id="561515"/>
    <lineage>
        <taxon>Eukaryota</taxon>
        <taxon>Metazoa</taxon>
        <taxon>Ecdysozoa</taxon>
        <taxon>Arthropoda</taxon>
        <taxon>Chelicerata</taxon>
        <taxon>Arachnida</taxon>
        <taxon>Acari</taxon>
        <taxon>Acariformes</taxon>
        <taxon>Trombidiformes</taxon>
        <taxon>Prostigmata</taxon>
        <taxon>Eupodina</taxon>
        <taxon>Eriophyoidea</taxon>
        <taxon>Eriophyidae</taxon>
        <taxon>Eriophyinae</taxon>
        <taxon>Aceriini</taxon>
        <taxon>Aceria</taxon>
    </lineage>
</organism>
<comment type="subcellular location">
    <subcellularLocation>
        <location evidence="1 7">Cytoplasm</location>
        <location evidence="1 7">Cytoskeleton</location>
    </subcellularLocation>
</comment>
<evidence type="ECO:0000256" key="4">
    <source>
        <dbReference type="ARBA" id="ARBA00022490"/>
    </source>
</evidence>
<evidence type="ECO:0000256" key="7">
    <source>
        <dbReference type="RuleBase" id="RU365078"/>
    </source>
</evidence>
<evidence type="ECO:0000256" key="2">
    <source>
        <dbReference type="ARBA" id="ARBA00006039"/>
    </source>
</evidence>
<accession>A0A6G1S300</accession>
<sequence>MGDQLEHALDLMRRLPPQRIDKSLSDLLDLLPDYVEDLLSSVDQPLRTLQDSETGKSFLLCDYNRDGDSWRSPWSNKYYPEQIEGNFPNERLRQLEIEANQAFDQYREMYFEGGTSSVYLWDQDMPNQSFAGVILIKNFCDESKKIKGCWDSIHVFEAAEKDGSRSVHYKLISTVMLWLETNKKNSGTMNLGGSLTRQIEQDAQVTDVNSHIANIGRLVEDMENKIRNTLNEIYFGKTNSILNGLRSLTPLSDQKQKEALKTDLANALQRRRNEQG</sequence>
<comment type="function">
    <text evidence="7">F-actin-capping proteins bind in a Ca(2+)-independent manner to the fast growing ends of actin filaments (barbed end) thereby blocking the exchange of subunits at these ends. Unlike other capping proteins (such as gelsolin and severin), these proteins do not sever actin filaments.</text>
</comment>
<dbReference type="Gene3D" id="3.90.1150.210">
    <property type="entry name" value="F-actin capping protein, beta subunit"/>
    <property type="match status" value="1"/>
</dbReference>
<dbReference type="InterPro" id="IPR001698">
    <property type="entry name" value="CAPZB"/>
</dbReference>
<comment type="subunit">
    <text evidence="7">Heterodimer of an alpha and a beta subunit.</text>
</comment>
<dbReference type="GO" id="GO:0008290">
    <property type="term" value="C:F-actin capping protein complex"/>
    <property type="evidence" value="ECO:0007669"/>
    <property type="project" value="UniProtKB-UniRule"/>
</dbReference>
<dbReference type="GO" id="GO:0051015">
    <property type="term" value="F:actin filament binding"/>
    <property type="evidence" value="ECO:0007669"/>
    <property type="project" value="TreeGrafter"/>
</dbReference>
<dbReference type="GO" id="GO:0030036">
    <property type="term" value="P:actin cytoskeleton organization"/>
    <property type="evidence" value="ECO:0007669"/>
    <property type="project" value="InterPro"/>
</dbReference>
<evidence type="ECO:0000313" key="8">
    <source>
        <dbReference type="EMBL" id="MDE44876.1"/>
    </source>
</evidence>
<dbReference type="GO" id="GO:0005737">
    <property type="term" value="C:cytoplasm"/>
    <property type="evidence" value="ECO:0007669"/>
    <property type="project" value="InterPro"/>
</dbReference>
<dbReference type="GO" id="GO:0051490">
    <property type="term" value="P:negative regulation of filopodium assembly"/>
    <property type="evidence" value="ECO:0007669"/>
    <property type="project" value="TreeGrafter"/>
</dbReference>
<evidence type="ECO:0000256" key="5">
    <source>
        <dbReference type="ARBA" id="ARBA00023203"/>
    </source>
</evidence>
<evidence type="ECO:0000256" key="1">
    <source>
        <dbReference type="ARBA" id="ARBA00004245"/>
    </source>
</evidence>
<dbReference type="PANTHER" id="PTHR10619">
    <property type="entry name" value="F-ACTIN-CAPPING PROTEIN SUBUNIT BETA"/>
    <property type="match status" value="1"/>
</dbReference>
<dbReference type="InterPro" id="IPR019771">
    <property type="entry name" value="F-actin_capping_bsu_CS"/>
</dbReference>
<reference evidence="8" key="1">
    <citation type="submission" date="2018-10" db="EMBL/GenBank/DDBJ databases">
        <title>Transcriptome assembly of Aceria tosichella (Wheat curl mite) Type 2.</title>
        <authorList>
            <person name="Scully E.D."/>
            <person name="Geib S.M."/>
            <person name="Palmer N.A."/>
            <person name="Gupta A.K."/>
            <person name="Sarath G."/>
            <person name="Tatineni S."/>
        </authorList>
    </citation>
    <scope>NUCLEOTIDE SEQUENCE</scope>
    <source>
        <strain evidence="8">LincolnNE</strain>
    </source>
</reference>
<dbReference type="GO" id="GO:0051016">
    <property type="term" value="P:barbed-end actin filament capping"/>
    <property type="evidence" value="ECO:0007669"/>
    <property type="project" value="UniProtKB-UniRule"/>
</dbReference>
<keyword evidence="3 7" id="KW-0117">Actin capping</keyword>
<keyword evidence="4 7" id="KW-0963">Cytoplasm</keyword>
<protein>
    <recommendedName>
        <fullName evidence="7">F-actin-capping protein subunit beta</fullName>
    </recommendedName>
</protein>
<name>A0A6G1S300_9ACAR</name>
<dbReference type="PRINTS" id="PR00192">
    <property type="entry name" value="FACTINCAPB"/>
</dbReference>
<dbReference type="InterPro" id="IPR037282">
    <property type="entry name" value="CapZ_alpha/beta"/>
</dbReference>
<evidence type="ECO:0000256" key="3">
    <source>
        <dbReference type="ARBA" id="ARBA00022467"/>
    </source>
</evidence>
<dbReference type="PANTHER" id="PTHR10619:SF0">
    <property type="entry name" value="F-ACTIN-CAPPING PROTEIN SUBUNIT BETA ISOFORMS 1 AND 2"/>
    <property type="match status" value="1"/>
</dbReference>
<dbReference type="AlphaFoldDB" id="A0A6G1S300"/>
<proteinExistence type="inferred from homology"/>
<dbReference type="InterPro" id="IPR043175">
    <property type="entry name" value="CAPZB_N"/>
</dbReference>
<evidence type="ECO:0000256" key="6">
    <source>
        <dbReference type="ARBA" id="ARBA00023212"/>
    </source>
</evidence>
<dbReference type="PROSITE" id="PS00231">
    <property type="entry name" value="F_ACTIN_CAPPING_BETA"/>
    <property type="match status" value="1"/>
</dbReference>
<dbReference type="InterPro" id="IPR042276">
    <property type="entry name" value="CapZ_alpha/beta_2"/>
</dbReference>
<keyword evidence="5 7" id="KW-0009">Actin-binding</keyword>